<accession>A0A448L6H5</accession>
<keyword evidence="1" id="KW-1133">Transmembrane helix</keyword>
<evidence type="ECO:0000313" key="2">
    <source>
        <dbReference type="EMBL" id="VEH15594.1"/>
    </source>
</evidence>
<feature type="transmembrane region" description="Helical" evidence="1">
    <location>
        <begin position="48"/>
        <end position="73"/>
    </location>
</feature>
<dbReference type="Pfam" id="PF14126">
    <property type="entry name" value="DUF4293"/>
    <property type="match status" value="1"/>
</dbReference>
<dbReference type="KEGG" id="poc:NCTC13071_01598"/>
<dbReference type="EMBL" id="LR134384">
    <property type="protein sequence ID" value="VEH15594.1"/>
    <property type="molecule type" value="Genomic_DNA"/>
</dbReference>
<proteinExistence type="predicted"/>
<dbReference type="AlphaFoldDB" id="A0A448L6H5"/>
<gene>
    <name evidence="2" type="ORF">NCTC13071_01598</name>
</gene>
<sequence>MIQRKQTLYLLAALIVTIVCLCLPIASLKASGMEPDSIVTNLWIRSNAGISFFVSPLFALLLLTCPLTLWAIFKYHQRLFQVKLCVINMILIVLWYAYFAFFHFTSTASVSLRFAFCLPIIAFFLHHMARNAILADEKLVRDADRIR</sequence>
<reference evidence="2 3" key="1">
    <citation type="submission" date="2018-12" db="EMBL/GenBank/DDBJ databases">
        <authorList>
            <consortium name="Pathogen Informatics"/>
        </authorList>
    </citation>
    <scope>NUCLEOTIDE SEQUENCE [LARGE SCALE GENOMIC DNA]</scope>
    <source>
        <strain evidence="2 3">NCTC13071</strain>
    </source>
</reference>
<protein>
    <recommendedName>
        <fullName evidence="4">DUF4293 domain-containing protein</fullName>
    </recommendedName>
</protein>
<feature type="transmembrane region" description="Helical" evidence="1">
    <location>
        <begin position="7"/>
        <end position="28"/>
    </location>
</feature>
<evidence type="ECO:0000313" key="3">
    <source>
        <dbReference type="Proteomes" id="UP000274578"/>
    </source>
</evidence>
<dbReference type="GeneID" id="85012412"/>
<feature type="transmembrane region" description="Helical" evidence="1">
    <location>
        <begin position="110"/>
        <end position="129"/>
    </location>
</feature>
<dbReference type="InterPro" id="IPR025635">
    <property type="entry name" value="DUF4293"/>
</dbReference>
<evidence type="ECO:0000256" key="1">
    <source>
        <dbReference type="SAM" id="Phobius"/>
    </source>
</evidence>
<keyword evidence="1" id="KW-0812">Transmembrane</keyword>
<dbReference type="Proteomes" id="UP000274578">
    <property type="component" value="Chromosome 1"/>
</dbReference>
<feature type="transmembrane region" description="Helical" evidence="1">
    <location>
        <begin position="85"/>
        <end position="104"/>
    </location>
</feature>
<name>A0A448L6H5_9BACT</name>
<organism evidence="2 3">
    <name type="scientific">Segatella oris</name>
    <dbReference type="NCBI Taxonomy" id="28135"/>
    <lineage>
        <taxon>Bacteria</taxon>
        <taxon>Pseudomonadati</taxon>
        <taxon>Bacteroidota</taxon>
        <taxon>Bacteroidia</taxon>
        <taxon>Bacteroidales</taxon>
        <taxon>Prevotellaceae</taxon>
        <taxon>Segatella</taxon>
    </lineage>
</organism>
<evidence type="ECO:0008006" key="4">
    <source>
        <dbReference type="Google" id="ProtNLM"/>
    </source>
</evidence>
<dbReference type="RefSeq" id="WP_025879846.1">
    <property type="nucleotide sequence ID" value="NZ_CAUURG010000015.1"/>
</dbReference>
<keyword evidence="1" id="KW-0472">Membrane</keyword>